<evidence type="ECO:0000256" key="1">
    <source>
        <dbReference type="ARBA" id="ARBA00004123"/>
    </source>
</evidence>
<dbReference type="PANTHER" id="PTHR33057:SF70">
    <property type="entry name" value="TRANSCRIPTION REPRESSOR-RELATED"/>
    <property type="match status" value="1"/>
</dbReference>
<keyword evidence="10" id="KW-1185">Reference proteome</keyword>
<evidence type="ECO:0000256" key="5">
    <source>
        <dbReference type="ARBA" id="ARBA00023242"/>
    </source>
</evidence>
<dbReference type="Proteomes" id="UP001085076">
    <property type="component" value="Miscellaneous, Linkage group lg07"/>
</dbReference>
<dbReference type="PANTHER" id="PTHR33057">
    <property type="entry name" value="TRANSCRIPTION REPRESSOR OFP7-RELATED"/>
    <property type="match status" value="1"/>
</dbReference>
<evidence type="ECO:0000256" key="4">
    <source>
        <dbReference type="ARBA" id="ARBA00023163"/>
    </source>
</evidence>
<dbReference type="InterPro" id="IPR038933">
    <property type="entry name" value="Ovate"/>
</dbReference>
<dbReference type="AlphaFoldDB" id="A0A9D5H995"/>
<keyword evidence="4 6" id="KW-0804">Transcription</keyword>
<reference evidence="9" key="2">
    <citation type="journal article" date="2022" name="Hortic Res">
        <title>The genome of Dioscorea zingiberensis sheds light on the biosynthesis, origin and evolution of the medicinally important diosgenin saponins.</title>
        <authorList>
            <person name="Li Y."/>
            <person name="Tan C."/>
            <person name="Li Z."/>
            <person name="Guo J."/>
            <person name="Li S."/>
            <person name="Chen X."/>
            <person name="Wang C."/>
            <person name="Dai X."/>
            <person name="Yang H."/>
            <person name="Song W."/>
            <person name="Hou L."/>
            <person name="Xu J."/>
            <person name="Tong Z."/>
            <person name="Xu A."/>
            <person name="Yuan X."/>
            <person name="Wang W."/>
            <person name="Yang Q."/>
            <person name="Chen L."/>
            <person name="Sun Z."/>
            <person name="Wang K."/>
            <person name="Pan B."/>
            <person name="Chen J."/>
            <person name="Bao Y."/>
            <person name="Liu F."/>
            <person name="Qi X."/>
            <person name="Gang D.R."/>
            <person name="Wen J."/>
            <person name="Li J."/>
        </authorList>
    </citation>
    <scope>NUCLEOTIDE SEQUENCE</scope>
    <source>
        <strain evidence="9">Dzin_1.0</strain>
    </source>
</reference>
<feature type="domain" description="OVATE" evidence="8">
    <location>
        <begin position="129"/>
        <end position="188"/>
    </location>
</feature>
<evidence type="ECO:0000256" key="7">
    <source>
        <dbReference type="SAM" id="MobiDB-lite"/>
    </source>
</evidence>
<reference evidence="9" key="1">
    <citation type="submission" date="2021-03" db="EMBL/GenBank/DDBJ databases">
        <authorList>
            <person name="Li Z."/>
            <person name="Yang C."/>
        </authorList>
    </citation>
    <scope>NUCLEOTIDE SEQUENCE</scope>
    <source>
        <strain evidence="9">Dzin_1.0</strain>
        <tissue evidence="9">Leaf</tissue>
    </source>
</reference>
<evidence type="ECO:0000256" key="3">
    <source>
        <dbReference type="ARBA" id="ARBA00023015"/>
    </source>
</evidence>
<dbReference type="NCBIfam" id="TIGR01568">
    <property type="entry name" value="A_thal_3678"/>
    <property type="match status" value="1"/>
</dbReference>
<dbReference type="GO" id="GO:0005634">
    <property type="term" value="C:nucleus"/>
    <property type="evidence" value="ECO:0007669"/>
    <property type="project" value="UniProtKB-SubCell"/>
</dbReference>
<evidence type="ECO:0000256" key="6">
    <source>
        <dbReference type="RuleBase" id="RU367028"/>
    </source>
</evidence>
<feature type="compositionally biased region" description="Low complexity" evidence="7">
    <location>
        <begin position="63"/>
        <end position="74"/>
    </location>
</feature>
<evidence type="ECO:0000313" key="10">
    <source>
        <dbReference type="Proteomes" id="UP001085076"/>
    </source>
</evidence>
<dbReference type="PROSITE" id="PS51754">
    <property type="entry name" value="OVATE"/>
    <property type="match status" value="1"/>
</dbReference>
<feature type="compositionally biased region" description="Polar residues" evidence="7">
    <location>
        <begin position="1"/>
        <end position="17"/>
    </location>
</feature>
<comment type="function">
    <text evidence="6">Transcriptional repressor that regulates multiple aspects of plant growth and development.</text>
</comment>
<evidence type="ECO:0000256" key="2">
    <source>
        <dbReference type="ARBA" id="ARBA00022491"/>
    </source>
</evidence>
<comment type="subcellular location">
    <subcellularLocation>
        <location evidence="1 6">Nucleus</location>
    </subcellularLocation>
</comment>
<dbReference type="EMBL" id="JAGGNH010000007">
    <property type="protein sequence ID" value="KAJ0967860.1"/>
    <property type="molecule type" value="Genomic_DNA"/>
</dbReference>
<keyword evidence="2 6" id="KW-0678">Repressor</keyword>
<dbReference type="OrthoDB" id="1928390at2759"/>
<sequence length="212" mass="23535">MKVFSSTAKEIQVSSGRSHGGEKRGNSSRFSFSCGCKDSKSISISEPSEKSTRTPPRHREILSSVETPSSTSPSLDEEIPGSPSFSGLLRQLNDLEQRVRSWGPATAEEPRHRRCRSEGGGRLGESVAVVKESEDPLGDFRRSMLHMIVEKEIVGGDELSQLVDRFISLNSPRHHDLILRAFADICADVFSNYKLVPDLLRRSTTAPAQRRR</sequence>
<feature type="region of interest" description="Disordered" evidence="7">
    <location>
        <begin position="1"/>
        <end position="83"/>
    </location>
</feature>
<keyword evidence="5 6" id="KW-0539">Nucleus</keyword>
<accession>A0A9D5H995</accession>
<dbReference type="Pfam" id="PF04844">
    <property type="entry name" value="Ovate"/>
    <property type="match status" value="1"/>
</dbReference>
<dbReference type="InterPro" id="IPR006458">
    <property type="entry name" value="Ovate_C"/>
</dbReference>
<dbReference type="GO" id="GO:0045892">
    <property type="term" value="P:negative regulation of DNA-templated transcription"/>
    <property type="evidence" value="ECO:0007669"/>
    <property type="project" value="UniProtKB-UniRule"/>
</dbReference>
<feature type="compositionally biased region" description="Basic and acidic residues" evidence="7">
    <location>
        <begin position="47"/>
        <end position="61"/>
    </location>
</feature>
<evidence type="ECO:0000313" key="9">
    <source>
        <dbReference type="EMBL" id="KAJ0967860.1"/>
    </source>
</evidence>
<evidence type="ECO:0000259" key="8">
    <source>
        <dbReference type="PROSITE" id="PS51754"/>
    </source>
</evidence>
<gene>
    <name evidence="9" type="ORF">J5N97_024777</name>
</gene>
<proteinExistence type="predicted"/>
<name>A0A9D5H995_9LILI</name>
<organism evidence="9 10">
    <name type="scientific">Dioscorea zingiberensis</name>
    <dbReference type="NCBI Taxonomy" id="325984"/>
    <lineage>
        <taxon>Eukaryota</taxon>
        <taxon>Viridiplantae</taxon>
        <taxon>Streptophyta</taxon>
        <taxon>Embryophyta</taxon>
        <taxon>Tracheophyta</taxon>
        <taxon>Spermatophyta</taxon>
        <taxon>Magnoliopsida</taxon>
        <taxon>Liliopsida</taxon>
        <taxon>Dioscoreales</taxon>
        <taxon>Dioscoreaceae</taxon>
        <taxon>Dioscorea</taxon>
    </lineage>
</organism>
<keyword evidence="3 6" id="KW-0805">Transcription regulation</keyword>
<comment type="caution">
    <text evidence="9">The sequence shown here is derived from an EMBL/GenBank/DDBJ whole genome shotgun (WGS) entry which is preliminary data.</text>
</comment>
<protein>
    <recommendedName>
        <fullName evidence="6">Transcription repressor</fullName>
    </recommendedName>
    <alternativeName>
        <fullName evidence="6">Ovate family protein</fullName>
    </alternativeName>
</protein>